<protein>
    <submittedName>
        <fullName evidence="3">Uncharacterized protein</fullName>
    </submittedName>
</protein>
<comment type="caution">
    <text evidence="3">The sequence shown here is derived from an EMBL/GenBank/DDBJ whole genome shotgun (WGS) entry which is preliminary data.</text>
</comment>
<evidence type="ECO:0000313" key="4">
    <source>
        <dbReference type="Proteomes" id="UP000247233"/>
    </source>
</evidence>
<name>A0A317WCP0_9EURO</name>
<evidence type="ECO:0000313" key="3">
    <source>
        <dbReference type="EMBL" id="PWY82972.1"/>
    </source>
</evidence>
<accession>A0A317WCP0</accession>
<dbReference type="VEuPathDB" id="FungiDB:BO70DRAFT_33070"/>
<sequence length="114" mass="13004">MNCDGDYDRYPPGPESHQWDGFTARQGNQKAMMMSDDGTYSTEYYSYCSHHQPTYFAYSVGRRVVVACHPPGTIICMTGHRVGDMTCRVFFFFFFSFLFFISSFPAVFPGRPAG</sequence>
<keyword evidence="4" id="KW-1185">Reference proteome</keyword>
<reference evidence="3 4" key="1">
    <citation type="submission" date="2016-12" db="EMBL/GenBank/DDBJ databases">
        <title>The genomes of Aspergillus section Nigri reveals drivers in fungal speciation.</title>
        <authorList>
            <consortium name="DOE Joint Genome Institute"/>
            <person name="Vesth T.C."/>
            <person name="Nybo J."/>
            <person name="Theobald S."/>
            <person name="Brandl J."/>
            <person name="Frisvad J.C."/>
            <person name="Nielsen K.F."/>
            <person name="Lyhne E.K."/>
            <person name="Kogle M.E."/>
            <person name="Kuo A."/>
            <person name="Riley R."/>
            <person name="Clum A."/>
            <person name="Nolan M."/>
            <person name="Lipzen A."/>
            <person name="Salamov A."/>
            <person name="Henrissat B."/>
            <person name="Wiebenga A."/>
            <person name="De Vries R.P."/>
            <person name="Grigoriev I.V."/>
            <person name="Mortensen U.H."/>
            <person name="Andersen M.R."/>
            <person name="Baker S.E."/>
        </authorList>
    </citation>
    <scope>NUCLEOTIDE SEQUENCE [LARGE SCALE GENOMIC DNA]</scope>
    <source>
        <strain evidence="3 4">CBS 117.55</strain>
    </source>
</reference>
<dbReference type="GeneID" id="37063079"/>
<organism evidence="3 4">
    <name type="scientific">Aspergillus heteromorphus CBS 117.55</name>
    <dbReference type="NCBI Taxonomy" id="1448321"/>
    <lineage>
        <taxon>Eukaryota</taxon>
        <taxon>Fungi</taxon>
        <taxon>Dikarya</taxon>
        <taxon>Ascomycota</taxon>
        <taxon>Pezizomycotina</taxon>
        <taxon>Eurotiomycetes</taxon>
        <taxon>Eurotiomycetidae</taxon>
        <taxon>Eurotiales</taxon>
        <taxon>Aspergillaceae</taxon>
        <taxon>Aspergillus</taxon>
        <taxon>Aspergillus subgen. Circumdati</taxon>
    </lineage>
</organism>
<dbReference type="Proteomes" id="UP000247233">
    <property type="component" value="Unassembled WGS sequence"/>
</dbReference>
<keyword evidence="2" id="KW-1133">Transmembrane helix</keyword>
<dbReference type="EMBL" id="MSFL01000011">
    <property type="protein sequence ID" value="PWY82972.1"/>
    <property type="molecule type" value="Genomic_DNA"/>
</dbReference>
<evidence type="ECO:0000256" key="1">
    <source>
        <dbReference type="SAM" id="MobiDB-lite"/>
    </source>
</evidence>
<evidence type="ECO:0000256" key="2">
    <source>
        <dbReference type="SAM" id="Phobius"/>
    </source>
</evidence>
<keyword evidence="2" id="KW-0812">Transmembrane</keyword>
<feature type="transmembrane region" description="Helical" evidence="2">
    <location>
        <begin position="89"/>
        <end position="108"/>
    </location>
</feature>
<feature type="region of interest" description="Disordered" evidence="1">
    <location>
        <begin position="1"/>
        <end position="21"/>
    </location>
</feature>
<dbReference type="OrthoDB" id="10635038at2759"/>
<dbReference type="RefSeq" id="XP_025399686.1">
    <property type="nucleotide sequence ID" value="XM_025540842.1"/>
</dbReference>
<dbReference type="AlphaFoldDB" id="A0A317WCP0"/>
<gene>
    <name evidence="3" type="ORF">BO70DRAFT_33070</name>
</gene>
<proteinExistence type="predicted"/>
<keyword evidence="2" id="KW-0472">Membrane</keyword>